<gene>
    <name evidence="2" type="ORF">RRG08_036915</name>
</gene>
<proteinExistence type="predicted"/>
<accession>A0AAE0ZIA9</accession>
<dbReference type="EMBL" id="JAWDGP010003877">
    <property type="protein sequence ID" value="KAK3769867.1"/>
    <property type="molecule type" value="Genomic_DNA"/>
</dbReference>
<feature type="region of interest" description="Disordered" evidence="1">
    <location>
        <begin position="1"/>
        <end position="21"/>
    </location>
</feature>
<evidence type="ECO:0000313" key="3">
    <source>
        <dbReference type="Proteomes" id="UP001283361"/>
    </source>
</evidence>
<sequence>MHMPGTQIPISDALSRAPTKDEEAQLLEEVCNLSLIDVPDHRLNEIRGATQKDETLKCLMDTISNGWPEDKNQQLTQQHGQLLSAASANHSQLLSAASTSTNHATGRALVLTNT</sequence>
<dbReference type="Proteomes" id="UP001283361">
    <property type="component" value="Unassembled WGS sequence"/>
</dbReference>
<evidence type="ECO:0000256" key="1">
    <source>
        <dbReference type="SAM" id="MobiDB-lite"/>
    </source>
</evidence>
<keyword evidence="3" id="KW-1185">Reference proteome</keyword>
<reference evidence="2" key="1">
    <citation type="journal article" date="2023" name="G3 (Bethesda)">
        <title>A reference genome for the long-term kleptoplast-retaining sea slug Elysia crispata morphotype clarki.</title>
        <authorList>
            <person name="Eastman K.E."/>
            <person name="Pendleton A.L."/>
            <person name="Shaikh M.A."/>
            <person name="Suttiyut T."/>
            <person name="Ogas R."/>
            <person name="Tomko P."/>
            <person name="Gavelis G."/>
            <person name="Widhalm J.R."/>
            <person name="Wisecaver J.H."/>
        </authorList>
    </citation>
    <scope>NUCLEOTIDE SEQUENCE</scope>
    <source>
        <strain evidence="2">ECLA1</strain>
    </source>
</reference>
<evidence type="ECO:0000313" key="2">
    <source>
        <dbReference type="EMBL" id="KAK3769867.1"/>
    </source>
</evidence>
<comment type="caution">
    <text evidence="2">The sequence shown here is derived from an EMBL/GenBank/DDBJ whole genome shotgun (WGS) entry which is preliminary data.</text>
</comment>
<protein>
    <submittedName>
        <fullName evidence="2">Uncharacterized protein</fullName>
    </submittedName>
</protein>
<dbReference type="AlphaFoldDB" id="A0AAE0ZIA9"/>
<name>A0AAE0ZIA9_9GAST</name>
<organism evidence="2 3">
    <name type="scientific">Elysia crispata</name>
    <name type="common">lettuce slug</name>
    <dbReference type="NCBI Taxonomy" id="231223"/>
    <lineage>
        <taxon>Eukaryota</taxon>
        <taxon>Metazoa</taxon>
        <taxon>Spiralia</taxon>
        <taxon>Lophotrochozoa</taxon>
        <taxon>Mollusca</taxon>
        <taxon>Gastropoda</taxon>
        <taxon>Heterobranchia</taxon>
        <taxon>Euthyneura</taxon>
        <taxon>Panpulmonata</taxon>
        <taxon>Sacoglossa</taxon>
        <taxon>Placobranchoidea</taxon>
        <taxon>Plakobranchidae</taxon>
        <taxon>Elysia</taxon>
    </lineage>
</organism>